<dbReference type="RefSeq" id="WP_090553244.1">
    <property type="nucleotide sequence ID" value="NZ_FNFP01000002.1"/>
</dbReference>
<organism evidence="2 3">
    <name type="scientific">Natronincola ferrireducens</name>
    <dbReference type="NCBI Taxonomy" id="393762"/>
    <lineage>
        <taxon>Bacteria</taxon>
        <taxon>Bacillati</taxon>
        <taxon>Bacillota</taxon>
        <taxon>Clostridia</taxon>
        <taxon>Peptostreptococcales</taxon>
        <taxon>Natronincolaceae</taxon>
        <taxon>Natronincola</taxon>
    </lineage>
</organism>
<evidence type="ECO:0000256" key="1">
    <source>
        <dbReference type="SAM" id="Phobius"/>
    </source>
</evidence>
<keyword evidence="1" id="KW-0472">Membrane</keyword>
<feature type="transmembrane region" description="Helical" evidence="1">
    <location>
        <begin position="44"/>
        <end position="65"/>
    </location>
</feature>
<keyword evidence="3" id="KW-1185">Reference proteome</keyword>
<evidence type="ECO:0000313" key="2">
    <source>
        <dbReference type="EMBL" id="SDK59795.1"/>
    </source>
</evidence>
<feature type="transmembrane region" description="Helical" evidence="1">
    <location>
        <begin position="6"/>
        <end position="32"/>
    </location>
</feature>
<dbReference type="Pfam" id="PF13782">
    <property type="entry name" value="SpoVAB"/>
    <property type="match status" value="1"/>
</dbReference>
<dbReference type="AlphaFoldDB" id="A0A1G9D7V3"/>
<dbReference type="Proteomes" id="UP000198718">
    <property type="component" value="Unassembled WGS sequence"/>
</dbReference>
<dbReference type="STRING" id="393762.SAMN05660472_01666"/>
<dbReference type="OrthoDB" id="9790504at2"/>
<name>A0A1G9D7V3_9FIRM</name>
<evidence type="ECO:0000313" key="3">
    <source>
        <dbReference type="Proteomes" id="UP000198718"/>
    </source>
</evidence>
<gene>
    <name evidence="2" type="ORF">SAMN05660472_01666</name>
</gene>
<accession>A0A1G9D7V3</accession>
<keyword evidence="1" id="KW-0812">Transmembrane</keyword>
<protein>
    <submittedName>
        <fullName evidence="2">Stage V sporulation protein AB</fullName>
    </submittedName>
</protein>
<sequence>MVKIIIPLIGLSNGIIVGSGIVALLTLLDIIPRIAQLTKTYKNIWIYENTIIISATIASLFSLTTNAFNTNIIFVTIIGLFMGIFIGLLASALAEVMNVIPVVVRRFQIEEYVIYVVYALISGKMLGSFIHWLIIH</sequence>
<dbReference type="InterPro" id="IPR020144">
    <property type="entry name" value="SpoVAB"/>
</dbReference>
<feature type="transmembrane region" description="Helical" evidence="1">
    <location>
        <begin position="71"/>
        <end position="100"/>
    </location>
</feature>
<proteinExistence type="predicted"/>
<reference evidence="2 3" key="1">
    <citation type="submission" date="2016-10" db="EMBL/GenBank/DDBJ databases">
        <authorList>
            <person name="de Groot N.N."/>
        </authorList>
    </citation>
    <scope>NUCLEOTIDE SEQUENCE [LARGE SCALE GENOMIC DNA]</scope>
    <source>
        <strain evidence="2 3">DSM 18346</strain>
    </source>
</reference>
<dbReference type="EMBL" id="FNFP01000002">
    <property type="protein sequence ID" value="SDK59795.1"/>
    <property type="molecule type" value="Genomic_DNA"/>
</dbReference>
<feature type="transmembrane region" description="Helical" evidence="1">
    <location>
        <begin position="112"/>
        <end position="135"/>
    </location>
</feature>
<keyword evidence="1" id="KW-1133">Transmembrane helix</keyword>